<keyword evidence="2" id="KW-1185">Reference proteome</keyword>
<accession>A0A926CZL0</accession>
<sequence>MKNPSAADQPKYCILDEEKICDDCGECDRCDLDPNKICDNCCHCIDTDTDYGEIEIDGIYTDIESIEQIEEKES</sequence>
<dbReference type="RefSeq" id="WP_249284790.1">
    <property type="nucleotide sequence ID" value="NZ_JACRSO010000002.1"/>
</dbReference>
<protein>
    <submittedName>
        <fullName evidence="1">Uncharacterized protein</fullName>
    </submittedName>
</protein>
<dbReference type="EMBL" id="JACRSO010000002">
    <property type="protein sequence ID" value="MBC8528834.1"/>
    <property type="molecule type" value="Genomic_DNA"/>
</dbReference>
<gene>
    <name evidence="1" type="ORF">H8699_05290</name>
</gene>
<proteinExistence type="predicted"/>
<evidence type="ECO:0000313" key="2">
    <source>
        <dbReference type="Proteomes" id="UP000654279"/>
    </source>
</evidence>
<name>A0A926CZL0_9FIRM</name>
<evidence type="ECO:0000313" key="1">
    <source>
        <dbReference type="EMBL" id="MBC8528834.1"/>
    </source>
</evidence>
<organism evidence="1 2">
    <name type="scientific">Luoshenia tenuis</name>
    <dbReference type="NCBI Taxonomy" id="2763654"/>
    <lineage>
        <taxon>Bacteria</taxon>
        <taxon>Bacillati</taxon>
        <taxon>Bacillota</taxon>
        <taxon>Clostridia</taxon>
        <taxon>Christensenellales</taxon>
        <taxon>Christensenellaceae</taxon>
        <taxon>Luoshenia</taxon>
    </lineage>
</organism>
<reference evidence="1" key="1">
    <citation type="submission" date="2020-08" db="EMBL/GenBank/DDBJ databases">
        <title>Genome public.</title>
        <authorList>
            <person name="Liu C."/>
            <person name="Sun Q."/>
        </authorList>
    </citation>
    <scope>NUCLEOTIDE SEQUENCE</scope>
    <source>
        <strain evidence="1">NSJ-44</strain>
    </source>
</reference>
<comment type="caution">
    <text evidence="1">The sequence shown here is derived from an EMBL/GenBank/DDBJ whole genome shotgun (WGS) entry which is preliminary data.</text>
</comment>
<dbReference type="Proteomes" id="UP000654279">
    <property type="component" value="Unassembled WGS sequence"/>
</dbReference>
<dbReference type="AlphaFoldDB" id="A0A926CZL0"/>